<comment type="caution">
    <text evidence="1">The sequence shown here is derived from an EMBL/GenBank/DDBJ whole genome shotgun (WGS) entry which is preliminary data.</text>
</comment>
<sequence>MSSAKTKPTKKDLAIATHIEGIHTKITDAINSRAFNSQNNDLWHAYADEIQVESAVFNPSQRSECSEWMEKAEFLRTAWSTLPLVARVSYQQANQIEGLEHRLQRREQTWLLWLYRLIIQFRDRARGWLHWLLARIRERLAMLRGLRRQVRFYQNLLENHPETLVRMLSADEGLVERNLSPTARSVLLQMALHRVQQGRVEESSEREA</sequence>
<gene>
    <name evidence="1" type="ORF">PRZ48_010667</name>
</gene>
<name>A0ABR0E9W7_ZASCE</name>
<evidence type="ECO:0000313" key="1">
    <source>
        <dbReference type="EMBL" id="KAK4498011.1"/>
    </source>
</evidence>
<dbReference type="EMBL" id="JAXOVC010000008">
    <property type="protein sequence ID" value="KAK4498011.1"/>
    <property type="molecule type" value="Genomic_DNA"/>
</dbReference>
<dbReference type="Proteomes" id="UP001305779">
    <property type="component" value="Unassembled WGS sequence"/>
</dbReference>
<keyword evidence="2" id="KW-1185">Reference proteome</keyword>
<accession>A0ABR0E9W7</accession>
<protein>
    <submittedName>
        <fullName evidence="1">Uncharacterized protein</fullName>
    </submittedName>
</protein>
<evidence type="ECO:0000313" key="2">
    <source>
        <dbReference type="Proteomes" id="UP001305779"/>
    </source>
</evidence>
<organism evidence="1 2">
    <name type="scientific">Zasmidium cellare</name>
    <name type="common">Wine cellar mold</name>
    <name type="synonym">Racodium cellare</name>
    <dbReference type="NCBI Taxonomy" id="395010"/>
    <lineage>
        <taxon>Eukaryota</taxon>
        <taxon>Fungi</taxon>
        <taxon>Dikarya</taxon>
        <taxon>Ascomycota</taxon>
        <taxon>Pezizomycotina</taxon>
        <taxon>Dothideomycetes</taxon>
        <taxon>Dothideomycetidae</taxon>
        <taxon>Mycosphaerellales</taxon>
        <taxon>Mycosphaerellaceae</taxon>
        <taxon>Zasmidium</taxon>
    </lineage>
</organism>
<proteinExistence type="predicted"/>
<reference evidence="1 2" key="1">
    <citation type="journal article" date="2023" name="G3 (Bethesda)">
        <title>A chromosome-level genome assembly of Zasmidium syzygii isolated from banana leaves.</title>
        <authorList>
            <person name="van Westerhoven A.C."/>
            <person name="Mehrabi R."/>
            <person name="Talebi R."/>
            <person name="Steentjes M.B.F."/>
            <person name="Corcolon B."/>
            <person name="Chong P.A."/>
            <person name="Kema G.H.J."/>
            <person name="Seidl M.F."/>
        </authorList>
    </citation>
    <scope>NUCLEOTIDE SEQUENCE [LARGE SCALE GENOMIC DNA]</scope>
    <source>
        <strain evidence="1 2">P124</strain>
    </source>
</reference>